<feature type="domain" description="C2H2-type" evidence="3">
    <location>
        <begin position="111"/>
        <end position="134"/>
    </location>
</feature>
<dbReference type="PROSITE" id="PS50157">
    <property type="entry name" value="ZINC_FINGER_C2H2_2"/>
    <property type="match status" value="1"/>
</dbReference>
<protein>
    <submittedName>
        <fullName evidence="4">C2H2-type domain-containing protein</fullName>
    </submittedName>
</protein>
<accession>A0A183T6Y8</accession>
<proteinExistence type="predicted"/>
<dbReference type="WBParaSite" id="SSLN_0001269301-mRNA-1">
    <property type="protein sequence ID" value="SSLN_0001269301-mRNA-1"/>
    <property type="gene ID" value="SSLN_0001269301"/>
</dbReference>
<reference evidence="4" key="1">
    <citation type="submission" date="2016-06" db="UniProtKB">
        <authorList>
            <consortium name="WormBaseParasite"/>
        </authorList>
    </citation>
    <scope>IDENTIFICATION</scope>
</reference>
<evidence type="ECO:0000313" key="4">
    <source>
        <dbReference type="WBParaSite" id="SSLN_0001269301-mRNA-1"/>
    </source>
</evidence>
<dbReference type="InterPro" id="IPR013087">
    <property type="entry name" value="Znf_C2H2_type"/>
</dbReference>
<evidence type="ECO:0000259" key="3">
    <source>
        <dbReference type="PROSITE" id="PS50157"/>
    </source>
</evidence>
<keyword evidence="1" id="KW-0863">Zinc-finger</keyword>
<keyword evidence="1" id="KW-0862">Zinc</keyword>
<keyword evidence="1" id="KW-0479">Metal-binding</keyword>
<evidence type="ECO:0000256" key="2">
    <source>
        <dbReference type="SAM" id="MobiDB-lite"/>
    </source>
</evidence>
<dbReference type="GO" id="GO:0008270">
    <property type="term" value="F:zinc ion binding"/>
    <property type="evidence" value="ECO:0007669"/>
    <property type="project" value="UniProtKB-KW"/>
</dbReference>
<dbReference type="PROSITE" id="PS00028">
    <property type="entry name" value="ZINC_FINGER_C2H2_1"/>
    <property type="match status" value="1"/>
</dbReference>
<organism evidence="4">
    <name type="scientific">Schistocephalus solidus</name>
    <name type="common">Tapeworm</name>
    <dbReference type="NCBI Taxonomy" id="70667"/>
    <lineage>
        <taxon>Eukaryota</taxon>
        <taxon>Metazoa</taxon>
        <taxon>Spiralia</taxon>
        <taxon>Lophotrochozoa</taxon>
        <taxon>Platyhelminthes</taxon>
        <taxon>Cestoda</taxon>
        <taxon>Eucestoda</taxon>
        <taxon>Diphyllobothriidea</taxon>
        <taxon>Diphyllobothriidae</taxon>
        <taxon>Schistocephalus</taxon>
    </lineage>
</organism>
<feature type="region of interest" description="Disordered" evidence="2">
    <location>
        <begin position="1"/>
        <end position="27"/>
    </location>
</feature>
<sequence>LLYPHHHSSHLKSPMRSRPPNLLPATPASFTATTSTVTTCFTPTTAVATSDHLPSASSTTNTVPTTSGGVSVLTCPHWDRTFTSRIGLSGHLQITRSKTGKSVSGAPTHSRHCHLQCTRAFTHCMGLPCHMRIHESGIHCDADTPYMSCASIPTPTKFTM</sequence>
<dbReference type="AlphaFoldDB" id="A0A183T6Y8"/>
<name>A0A183T6Y8_SCHSO</name>
<feature type="compositionally biased region" description="Basic residues" evidence="2">
    <location>
        <begin position="1"/>
        <end position="15"/>
    </location>
</feature>
<evidence type="ECO:0000256" key="1">
    <source>
        <dbReference type="PROSITE-ProRule" id="PRU00042"/>
    </source>
</evidence>